<comment type="miscellaneous">
    <text evidence="8">The reaction proceeds by a bi uni uni bi ping pong mechanism.</text>
</comment>
<dbReference type="RefSeq" id="WP_108854491.1">
    <property type="nucleotide sequence ID" value="NZ_OMOQ01000003.1"/>
</dbReference>
<dbReference type="Gene3D" id="3.30.1300.10">
    <property type="entry name" value="Pantoate-beta-alanine ligase, C-terminal domain"/>
    <property type="match status" value="1"/>
</dbReference>
<comment type="function">
    <text evidence="8">Catalyzes the condensation of pantoate with beta-alanine in an ATP-dependent reaction via a pantoyl-adenylate intermediate.</text>
</comment>
<evidence type="ECO:0000313" key="10">
    <source>
        <dbReference type="Proteomes" id="UP000244924"/>
    </source>
</evidence>
<reference evidence="9 10" key="1">
    <citation type="submission" date="2018-03" db="EMBL/GenBank/DDBJ databases">
        <authorList>
            <person name="Keele B.F."/>
        </authorList>
    </citation>
    <scope>NUCLEOTIDE SEQUENCE [LARGE SCALE GENOMIC DNA]</scope>
    <source>
        <strain evidence="9 10">CECT 8626</strain>
    </source>
</reference>
<dbReference type="InterPro" id="IPR042176">
    <property type="entry name" value="Pantoate_ligase_C"/>
</dbReference>
<feature type="binding site" evidence="8">
    <location>
        <begin position="184"/>
        <end position="187"/>
    </location>
    <ligand>
        <name>ATP</name>
        <dbReference type="ChEBI" id="CHEBI:30616"/>
    </ligand>
</feature>
<dbReference type="EMBL" id="OMOQ01000003">
    <property type="protein sequence ID" value="SPH24499.1"/>
    <property type="molecule type" value="Genomic_DNA"/>
</dbReference>
<dbReference type="EC" id="6.3.2.1" evidence="8"/>
<evidence type="ECO:0000313" key="9">
    <source>
        <dbReference type="EMBL" id="SPH24499.1"/>
    </source>
</evidence>
<evidence type="ECO:0000256" key="1">
    <source>
        <dbReference type="ARBA" id="ARBA00004990"/>
    </source>
</evidence>
<dbReference type="OrthoDB" id="9773087at2"/>
<evidence type="ECO:0000256" key="6">
    <source>
        <dbReference type="ARBA" id="ARBA00022840"/>
    </source>
</evidence>
<name>A0A2R8BM67_9RHOB</name>
<feature type="binding site" evidence="8">
    <location>
        <position position="61"/>
    </location>
    <ligand>
        <name>(R)-pantoate</name>
        <dbReference type="ChEBI" id="CHEBI:15980"/>
    </ligand>
</feature>
<dbReference type="HAMAP" id="MF_00158">
    <property type="entry name" value="PanC"/>
    <property type="match status" value="1"/>
</dbReference>
<keyword evidence="4 8" id="KW-0566">Pantothenate biosynthesis</keyword>
<gene>
    <name evidence="8 9" type="primary">panC</name>
    <name evidence="9" type="ORF">DEA8626_03551</name>
</gene>
<dbReference type="Pfam" id="PF02569">
    <property type="entry name" value="Pantoate_ligase"/>
    <property type="match status" value="1"/>
</dbReference>
<dbReference type="GO" id="GO:0004592">
    <property type="term" value="F:pantoate-beta-alanine ligase activity"/>
    <property type="evidence" value="ECO:0007669"/>
    <property type="project" value="UniProtKB-UniRule"/>
</dbReference>
<accession>A0A2R8BM67</accession>
<dbReference type="InterPro" id="IPR003721">
    <property type="entry name" value="Pantoate_ligase"/>
</dbReference>
<feature type="active site" description="Proton donor" evidence="8">
    <location>
        <position position="37"/>
    </location>
</feature>
<dbReference type="Proteomes" id="UP000244924">
    <property type="component" value="Unassembled WGS sequence"/>
</dbReference>
<comment type="similarity">
    <text evidence="2 8">Belongs to the pantothenate synthetase family.</text>
</comment>
<comment type="catalytic activity">
    <reaction evidence="7 8">
        <text>(R)-pantoate + beta-alanine + ATP = (R)-pantothenate + AMP + diphosphate + H(+)</text>
        <dbReference type="Rhea" id="RHEA:10912"/>
        <dbReference type="ChEBI" id="CHEBI:15378"/>
        <dbReference type="ChEBI" id="CHEBI:15980"/>
        <dbReference type="ChEBI" id="CHEBI:29032"/>
        <dbReference type="ChEBI" id="CHEBI:30616"/>
        <dbReference type="ChEBI" id="CHEBI:33019"/>
        <dbReference type="ChEBI" id="CHEBI:57966"/>
        <dbReference type="ChEBI" id="CHEBI:456215"/>
        <dbReference type="EC" id="6.3.2.1"/>
    </reaction>
</comment>
<evidence type="ECO:0000256" key="5">
    <source>
        <dbReference type="ARBA" id="ARBA00022741"/>
    </source>
</evidence>
<proteinExistence type="inferred from homology"/>
<keyword evidence="5 8" id="KW-0547">Nucleotide-binding</keyword>
<sequence length="280" mass="29916">MKTVREVESLREVVAGWKAAGAGVGVVPTMGALHAGHTSLIDAARARADRVIATIFVNPKQFNNPEDLDKYPRDEAGDADLLSAAGADLLFAPPPEAVYPEGFATAVSVADLTADLEGTFRPGHFDGVATVVTKLLLMTGADAAYFGEKDWQQLQIVRRLVRDLNIPVEIVGCPILREADGLAMSSRNLRLSMEERAIAPALHRAMEAAAKAIRSGGQVPAALQSAREAVLAAGFRAIEYLELRDAERLTPLDRPERPARLLAAAWLGGVRLIDNVAVSP</sequence>
<feature type="binding site" evidence="8">
    <location>
        <position position="176"/>
    </location>
    <ligand>
        <name>ATP</name>
        <dbReference type="ChEBI" id="CHEBI:30616"/>
    </ligand>
</feature>
<evidence type="ECO:0000256" key="4">
    <source>
        <dbReference type="ARBA" id="ARBA00022655"/>
    </source>
</evidence>
<evidence type="ECO:0000256" key="7">
    <source>
        <dbReference type="ARBA" id="ARBA00048258"/>
    </source>
</evidence>
<feature type="binding site" evidence="8">
    <location>
        <begin position="147"/>
        <end position="150"/>
    </location>
    <ligand>
        <name>ATP</name>
        <dbReference type="ChEBI" id="CHEBI:30616"/>
    </ligand>
</feature>
<keyword evidence="10" id="KW-1185">Reference proteome</keyword>
<dbReference type="Gene3D" id="3.40.50.620">
    <property type="entry name" value="HUPs"/>
    <property type="match status" value="1"/>
</dbReference>
<comment type="subunit">
    <text evidence="8">Homodimer.</text>
</comment>
<dbReference type="NCBIfam" id="TIGR00018">
    <property type="entry name" value="panC"/>
    <property type="match status" value="1"/>
</dbReference>
<dbReference type="GO" id="GO:0005524">
    <property type="term" value="F:ATP binding"/>
    <property type="evidence" value="ECO:0007669"/>
    <property type="project" value="UniProtKB-KW"/>
</dbReference>
<keyword evidence="3 8" id="KW-0436">Ligase</keyword>
<dbReference type="InterPro" id="IPR014729">
    <property type="entry name" value="Rossmann-like_a/b/a_fold"/>
</dbReference>
<feature type="binding site" evidence="8">
    <location>
        <begin position="30"/>
        <end position="37"/>
    </location>
    <ligand>
        <name>ATP</name>
        <dbReference type="ChEBI" id="CHEBI:30616"/>
    </ligand>
</feature>
<comment type="pathway">
    <text evidence="1 8">Cofactor biosynthesis; (R)-pantothenate biosynthesis; (R)-pantothenate from (R)-pantoate and beta-alanine: step 1/1.</text>
</comment>
<dbReference type="CDD" id="cd00560">
    <property type="entry name" value="PanC"/>
    <property type="match status" value="1"/>
</dbReference>
<evidence type="ECO:0000256" key="2">
    <source>
        <dbReference type="ARBA" id="ARBA00009256"/>
    </source>
</evidence>
<dbReference type="PANTHER" id="PTHR21299">
    <property type="entry name" value="CYTIDYLATE KINASE/PANTOATE-BETA-ALANINE LIGASE"/>
    <property type="match status" value="1"/>
</dbReference>
<evidence type="ECO:0000256" key="3">
    <source>
        <dbReference type="ARBA" id="ARBA00022598"/>
    </source>
</evidence>
<organism evidence="9 10">
    <name type="scientific">Albidovulum aquaemixtae</name>
    <dbReference type="NCBI Taxonomy" id="1542388"/>
    <lineage>
        <taxon>Bacteria</taxon>
        <taxon>Pseudomonadati</taxon>
        <taxon>Pseudomonadota</taxon>
        <taxon>Alphaproteobacteria</taxon>
        <taxon>Rhodobacterales</taxon>
        <taxon>Paracoccaceae</taxon>
        <taxon>Albidovulum</taxon>
    </lineage>
</organism>
<comment type="subcellular location">
    <subcellularLocation>
        <location evidence="8">Cytoplasm</location>
    </subcellularLocation>
</comment>
<keyword evidence="6 8" id="KW-0067">ATP-binding</keyword>
<feature type="binding site" evidence="8">
    <location>
        <position position="153"/>
    </location>
    <ligand>
        <name>(R)-pantoate</name>
        <dbReference type="ChEBI" id="CHEBI:15980"/>
    </ligand>
</feature>
<dbReference type="UniPathway" id="UPA00028">
    <property type="reaction ID" value="UER00005"/>
</dbReference>
<evidence type="ECO:0000256" key="8">
    <source>
        <dbReference type="HAMAP-Rule" id="MF_00158"/>
    </source>
</evidence>
<dbReference type="GO" id="GO:0005829">
    <property type="term" value="C:cytosol"/>
    <property type="evidence" value="ECO:0007669"/>
    <property type="project" value="TreeGrafter"/>
</dbReference>
<dbReference type="SUPFAM" id="SSF52374">
    <property type="entry name" value="Nucleotidylyl transferase"/>
    <property type="match status" value="1"/>
</dbReference>
<protein>
    <recommendedName>
        <fullName evidence="8">Pantothenate synthetase</fullName>
        <shortName evidence="8">PS</shortName>
        <ecNumber evidence="8">6.3.2.1</ecNumber>
    </recommendedName>
    <alternativeName>
        <fullName evidence="8">Pantoate--beta-alanine ligase</fullName>
    </alternativeName>
    <alternativeName>
        <fullName evidence="8">Pantoate-activating enzyme</fullName>
    </alternativeName>
</protein>
<dbReference type="GO" id="GO:0015940">
    <property type="term" value="P:pantothenate biosynthetic process"/>
    <property type="evidence" value="ECO:0007669"/>
    <property type="project" value="UniProtKB-UniRule"/>
</dbReference>
<dbReference type="PANTHER" id="PTHR21299:SF1">
    <property type="entry name" value="PANTOATE--BETA-ALANINE LIGASE"/>
    <property type="match status" value="1"/>
</dbReference>
<dbReference type="AlphaFoldDB" id="A0A2R8BM67"/>
<keyword evidence="8" id="KW-0963">Cytoplasm</keyword>
<feature type="binding site" evidence="8">
    <location>
        <position position="61"/>
    </location>
    <ligand>
        <name>beta-alanine</name>
        <dbReference type="ChEBI" id="CHEBI:57966"/>
    </ligand>
</feature>